<feature type="transmembrane region" description="Helical" evidence="1">
    <location>
        <begin position="73"/>
        <end position="93"/>
    </location>
</feature>
<keyword evidence="1" id="KW-0812">Transmembrane</keyword>
<dbReference type="EMBL" id="JACAZH010000005">
    <property type="protein sequence ID" value="KAF7367799.1"/>
    <property type="molecule type" value="Genomic_DNA"/>
</dbReference>
<reference evidence="2" key="1">
    <citation type="submission" date="2020-05" db="EMBL/GenBank/DDBJ databases">
        <title>Mycena genomes resolve the evolution of fungal bioluminescence.</title>
        <authorList>
            <person name="Tsai I.J."/>
        </authorList>
    </citation>
    <scope>NUCLEOTIDE SEQUENCE</scope>
    <source>
        <strain evidence="2">160909Yilan</strain>
    </source>
</reference>
<feature type="transmembrane region" description="Helical" evidence="1">
    <location>
        <begin position="155"/>
        <end position="174"/>
    </location>
</feature>
<feature type="transmembrane region" description="Helical" evidence="1">
    <location>
        <begin position="194"/>
        <end position="217"/>
    </location>
</feature>
<protein>
    <submittedName>
        <fullName evidence="2">Uncharacterized protein</fullName>
    </submittedName>
</protein>
<organism evidence="2 3">
    <name type="scientific">Mycena sanguinolenta</name>
    <dbReference type="NCBI Taxonomy" id="230812"/>
    <lineage>
        <taxon>Eukaryota</taxon>
        <taxon>Fungi</taxon>
        <taxon>Dikarya</taxon>
        <taxon>Basidiomycota</taxon>
        <taxon>Agaricomycotina</taxon>
        <taxon>Agaricomycetes</taxon>
        <taxon>Agaricomycetidae</taxon>
        <taxon>Agaricales</taxon>
        <taxon>Marasmiineae</taxon>
        <taxon>Mycenaceae</taxon>
        <taxon>Mycena</taxon>
    </lineage>
</organism>
<dbReference type="OrthoDB" id="3028111at2759"/>
<gene>
    <name evidence="2" type="ORF">MSAN_00844100</name>
</gene>
<accession>A0A8H6YYV6</accession>
<dbReference type="AlphaFoldDB" id="A0A8H6YYV6"/>
<keyword evidence="1" id="KW-1133">Transmembrane helix</keyword>
<proteinExistence type="predicted"/>
<evidence type="ECO:0000313" key="2">
    <source>
        <dbReference type="EMBL" id="KAF7367799.1"/>
    </source>
</evidence>
<evidence type="ECO:0000256" key="1">
    <source>
        <dbReference type="SAM" id="Phobius"/>
    </source>
</evidence>
<name>A0A8H6YYV6_9AGAR</name>
<comment type="caution">
    <text evidence="2">The sequence shown here is derived from an EMBL/GenBank/DDBJ whole genome shotgun (WGS) entry which is preliminary data.</text>
</comment>
<evidence type="ECO:0000313" key="3">
    <source>
        <dbReference type="Proteomes" id="UP000623467"/>
    </source>
</evidence>
<feature type="transmembrane region" description="Helical" evidence="1">
    <location>
        <begin position="34"/>
        <end position="53"/>
    </location>
</feature>
<dbReference type="Proteomes" id="UP000623467">
    <property type="component" value="Unassembled WGS sequence"/>
</dbReference>
<keyword evidence="3" id="KW-1185">Reference proteome</keyword>
<sequence length="255" mass="27096">MCRQSGVTHSSFVTPVSHSLSLTTARNMKLSKAFTFYVSIFLFFLSPSLLRLYPGPYTTPLADVVDWLGNKVTQAIAALALLAALTLGSSLTYDTYRWLTGGAAPVPATPSPTELEEGTATTPEAQSVAVEANAESTPAAAAVPVSSKKSKQPTLAGKIGGFLFSSGFVAFDLFTTNGLISSSKPLVENVGDVLLYLLRGWEALFLIMTLACAMAWVHKRYLAPAAVTQAAAPEVLFEGTLPEENENAEKQTEKA</sequence>
<keyword evidence="1" id="KW-0472">Membrane</keyword>